<organism evidence="3">
    <name type="scientific">uncultured Caudovirales phage</name>
    <dbReference type="NCBI Taxonomy" id="2100421"/>
    <lineage>
        <taxon>Viruses</taxon>
        <taxon>Duplodnaviria</taxon>
        <taxon>Heunggongvirae</taxon>
        <taxon>Uroviricota</taxon>
        <taxon>Caudoviricetes</taxon>
        <taxon>Peduoviridae</taxon>
        <taxon>Maltschvirus</taxon>
        <taxon>Maltschvirus maltsch</taxon>
    </lineage>
</organism>
<gene>
    <name evidence="3" type="ORF">UFOVP835_3</name>
</gene>
<proteinExistence type="predicted"/>
<sequence length="619" mass="65331">MPLSVQVPFPVFQDRDGQPLDAGYVWIGQPYLAPQTNPLQVYFDRDLTIPAAQPLRTLNGYISNDGTPAQVYVDSPNFSILVQDKKGILIYTFNDASGINPDSQGIAYDPPFPNSSPTNVEVKLAQFVSIKDFGVIGDGIADDTAALQAAINALPNGGTLIFGANRCKITSTLQIGDGSVSDISTKQNLRIVGDGVYGSSNQEISPGFPARSLLIWAGAAGGTMISINGPMVNSIEGVQLDGADIADVGILDTHSIGGVLDVHVRRVRLSYVQFRAHENTPLCFTSSGAGRVARIRGYDPTAGVTNFSGVDVGNPIYNGNTPGLDVARLELALLEISRPDGASNDCLTFRMCDNIRIGKVFLYGSSATVGNAFAVRVPTGASPLRTYYPTCIGFDDFAYRGGFYFDPTWAPWSSAARGRGIFIKSLQEGDSAELIPTHPAVTGYTYAGLPFGALDALSRVASQVQVTGTTAATTVWSYAIPGYIMQTNRRVRLTASGTYINNTGAPRNLSVYSDYGLQTLFNASVSVPASALVGAWSFTADMGPYGGTVGAQESFSQFTAYAAGTVSGVGGGVLSGTPLGAHNNTLTVDSSVAQTMRLIFTNDNAGQVLNLHSLVLELV</sequence>
<dbReference type="SUPFAM" id="SSF51327">
    <property type="entry name" value="Head-binding domain of phage P22 tailspike protein"/>
    <property type="match status" value="1"/>
</dbReference>
<dbReference type="InterPro" id="IPR012334">
    <property type="entry name" value="Pectin_lyas_fold"/>
</dbReference>
<evidence type="ECO:0008006" key="4">
    <source>
        <dbReference type="Google" id="ProtNLM"/>
    </source>
</evidence>
<dbReference type="EMBL" id="LR796787">
    <property type="protein sequence ID" value="CAB4165907.1"/>
    <property type="molecule type" value="Genomic_DNA"/>
</dbReference>
<name>A0A6J5P3P3_9CAUD</name>
<dbReference type="InterPro" id="IPR011050">
    <property type="entry name" value="Pectin_lyase_fold/virulence"/>
</dbReference>
<dbReference type="Gene3D" id="2.160.20.10">
    <property type="entry name" value="Single-stranded right-handed beta-helix, Pectin lyase-like"/>
    <property type="match status" value="1"/>
</dbReference>
<dbReference type="SUPFAM" id="SSF51126">
    <property type="entry name" value="Pectin lyase-like"/>
    <property type="match status" value="1"/>
</dbReference>
<protein>
    <recommendedName>
        <fullName evidence="4">Pectate lyase superfamily protein</fullName>
    </recommendedName>
</protein>
<evidence type="ECO:0000256" key="1">
    <source>
        <dbReference type="ARBA" id="ARBA00004328"/>
    </source>
</evidence>
<comment type="subcellular location">
    <subcellularLocation>
        <location evidence="1">Virion</location>
    </subcellularLocation>
</comment>
<dbReference type="GO" id="GO:0051701">
    <property type="term" value="P:biological process involved in interaction with host"/>
    <property type="evidence" value="ECO:0007669"/>
    <property type="project" value="UniProtKB-ARBA"/>
</dbReference>
<dbReference type="GO" id="GO:0044423">
    <property type="term" value="C:virion component"/>
    <property type="evidence" value="ECO:0007669"/>
    <property type="project" value="UniProtKB-KW"/>
</dbReference>
<evidence type="ECO:0000256" key="2">
    <source>
        <dbReference type="ARBA" id="ARBA00022844"/>
    </source>
</evidence>
<dbReference type="GO" id="GO:0019058">
    <property type="term" value="P:viral life cycle"/>
    <property type="evidence" value="ECO:0007669"/>
    <property type="project" value="UniProtKB-ARBA"/>
</dbReference>
<dbReference type="InterPro" id="IPR036730">
    <property type="entry name" value="P22_tailspike_N_sf"/>
</dbReference>
<keyword evidence="2" id="KW-0946">Virion</keyword>
<evidence type="ECO:0000313" key="3">
    <source>
        <dbReference type="EMBL" id="CAB4165907.1"/>
    </source>
</evidence>
<dbReference type="Gene3D" id="2.170.14.10">
    <property type="entry name" value="Phage P22 tailspike-like, N-terminal domain"/>
    <property type="match status" value="1"/>
</dbReference>
<accession>A0A6J5P3P3</accession>
<reference evidence="3" key="1">
    <citation type="submission" date="2020-04" db="EMBL/GenBank/DDBJ databases">
        <authorList>
            <person name="Chiriac C."/>
            <person name="Salcher M."/>
            <person name="Ghai R."/>
            <person name="Kavagutti S V."/>
        </authorList>
    </citation>
    <scope>NUCLEOTIDE SEQUENCE</scope>
</reference>